<sequence length="264" mass="29263">MAERPEDRRQPRPIVPDPDASLAGHHRPHAPPKATVWPLWLLILLLVAALAGLAYAGWLERQRLEQRLTRLNGDISNLHARFDASEGRGELLSEIQARLDELEGLDNTLRDALDDRLAQRLADWQDEHLAPLADARSALEGRVATLAENGEVRAETLAAVRDSMKALETANREGLAALTERLAALETTQQGEAERQQALVARLDESEAAQSDLADDVEALATARDDERERAEALEARLADLQAELRELRQSQLAMNAQLEALRQ</sequence>
<gene>
    <name evidence="4" type="ORF">HHA04nite_02900</name>
</gene>
<name>A0ABQ0TZQ4_9GAMM</name>
<dbReference type="Proteomes" id="UP000321121">
    <property type="component" value="Unassembled WGS sequence"/>
</dbReference>
<evidence type="ECO:0008006" key="6">
    <source>
        <dbReference type="Google" id="ProtNLM"/>
    </source>
</evidence>
<reference evidence="4 5" key="1">
    <citation type="submission" date="2019-07" db="EMBL/GenBank/DDBJ databases">
        <title>Whole genome shotgun sequence of Halomonas halophila NBRC 102604.</title>
        <authorList>
            <person name="Hosoyama A."/>
            <person name="Uohara A."/>
            <person name="Ohji S."/>
            <person name="Ichikawa N."/>
        </authorList>
    </citation>
    <scope>NUCLEOTIDE SEQUENCE [LARGE SCALE GENOMIC DNA]</scope>
    <source>
        <strain evidence="4 5">NBRC 102604</strain>
    </source>
</reference>
<feature type="compositionally biased region" description="Basic and acidic residues" evidence="2">
    <location>
        <begin position="1"/>
        <end position="10"/>
    </location>
</feature>
<keyword evidence="1" id="KW-0175">Coiled coil</keyword>
<feature type="transmembrane region" description="Helical" evidence="3">
    <location>
        <begin position="37"/>
        <end position="58"/>
    </location>
</feature>
<protein>
    <recommendedName>
        <fullName evidence="6">Chromosome partition protein Smc</fullName>
    </recommendedName>
</protein>
<dbReference type="RefSeq" id="WP_146907424.1">
    <property type="nucleotide sequence ID" value="NZ_BJUS01000002.1"/>
</dbReference>
<organism evidence="4 5">
    <name type="scientific">Halomonas halophila</name>
    <dbReference type="NCBI Taxonomy" id="29573"/>
    <lineage>
        <taxon>Bacteria</taxon>
        <taxon>Pseudomonadati</taxon>
        <taxon>Pseudomonadota</taxon>
        <taxon>Gammaproteobacteria</taxon>
        <taxon>Oceanospirillales</taxon>
        <taxon>Halomonadaceae</taxon>
        <taxon>Halomonas</taxon>
    </lineage>
</organism>
<keyword evidence="3" id="KW-1133">Transmembrane helix</keyword>
<accession>A0ABQ0TZQ4</accession>
<evidence type="ECO:0000313" key="4">
    <source>
        <dbReference type="EMBL" id="GEK71746.1"/>
    </source>
</evidence>
<evidence type="ECO:0000256" key="2">
    <source>
        <dbReference type="SAM" id="MobiDB-lite"/>
    </source>
</evidence>
<feature type="coiled-coil region" evidence="1">
    <location>
        <begin position="217"/>
        <end position="258"/>
    </location>
</feature>
<keyword evidence="3" id="KW-0812">Transmembrane</keyword>
<dbReference type="EMBL" id="BJUS01000002">
    <property type="protein sequence ID" value="GEK71746.1"/>
    <property type="molecule type" value="Genomic_DNA"/>
</dbReference>
<evidence type="ECO:0000256" key="3">
    <source>
        <dbReference type="SAM" id="Phobius"/>
    </source>
</evidence>
<comment type="caution">
    <text evidence="4">The sequence shown here is derived from an EMBL/GenBank/DDBJ whole genome shotgun (WGS) entry which is preliminary data.</text>
</comment>
<evidence type="ECO:0000256" key="1">
    <source>
        <dbReference type="SAM" id="Coils"/>
    </source>
</evidence>
<keyword evidence="5" id="KW-1185">Reference proteome</keyword>
<proteinExistence type="predicted"/>
<evidence type="ECO:0000313" key="5">
    <source>
        <dbReference type="Proteomes" id="UP000321121"/>
    </source>
</evidence>
<feature type="region of interest" description="Disordered" evidence="2">
    <location>
        <begin position="1"/>
        <end position="28"/>
    </location>
</feature>
<keyword evidence="3" id="KW-0472">Membrane</keyword>